<dbReference type="HAMAP" id="MF_01025">
    <property type="entry name" value="LeuA_type1"/>
    <property type="match status" value="1"/>
</dbReference>
<dbReference type="InterPro" id="IPR005671">
    <property type="entry name" value="LeuA_bact_synth"/>
</dbReference>
<evidence type="ECO:0000256" key="10">
    <source>
        <dbReference type="ARBA" id="ARBA00023304"/>
    </source>
</evidence>
<protein>
    <recommendedName>
        <fullName evidence="3">2-isopropylmalate synthase</fullName>
        <ecNumber evidence="3">2.3.3.13</ecNumber>
    </recommendedName>
</protein>
<dbReference type="Gene3D" id="1.10.238.260">
    <property type="match status" value="1"/>
</dbReference>
<dbReference type="CDD" id="cd07940">
    <property type="entry name" value="DRE_TIM_IPMS"/>
    <property type="match status" value="1"/>
</dbReference>
<dbReference type="SMART" id="SM00917">
    <property type="entry name" value="LeuA_dimer"/>
    <property type="match status" value="1"/>
</dbReference>
<keyword evidence="10" id="KW-0100">Branched-chain amino acid biosynthesis</keyword>
<dbReference type="NCBIfam" id="NF002086">
    <property type="entry name" value="PRK00915.1-3"/>
    <property type="match status" value="1"/>
</dbReference>
<proteinExistence type="inferred from homology"/>
<comment type="similarity">
    <text evidence="2">Belongs to the alpha-IPM synthase/homocitrate synthase family. LeuA type 1 subfamily.</text>
</comment>
<dbReference type="PANTHER" id="PTHR10277:SF9">
    <property type="entry name" value="2-ISOPROPYLMALATE SYNTHASE 1, CHLOROPLASTIC-RELATED"/>
    <property type="match status" value="1"/>
</dbReference>
<evidence type="ECO:0000256" key="7">
    <source>
        <dbReference type="ARBA" id="ARBA00022679"/>
    </source>
</evidence>
<keyword evidence="8" id="KW-0479">Metal-binding</keyword>
<dbReference type="InterPro" id="IPR000891">
    <property type="entry name" value="PYR_CT"/>
</dbReference>
<dbReference type="EC" id="2.3.3.13" evidence="3"/>
<keyword evidence="5" id="KW-0963">Cytoplasm</keyword>
<keyword evidence="7 12" id="KW-0808">Transferase</keyword>
<dbReference type="GO" id="GO:0009098">
    <property type="term" value="P:L-leucine biosynthetic process"/>
    <property type="evidence" value="ECO:0007669"/>
    <property type="project" value="UniProtKB-UniPathway"/>
</dbReference>
<dbReference type="InterPro" id="IPR036230">
    <property type="entry name" value="LeuA_allosteric_dom_sf"/>
</dbReference>
<dbReference type="PROSITE" id="PS00815">
    <property type="entry name" value="AIPM_HOMOCIT_SYNTH_1"/>
    <property type="match status" value="1"/>
</dbReference>
<organism evidence="12">
    <name type="scientific">hydrothermal vent metagenome</name>
    <dbReference type="NCBI Taxonomy" id="652676"/>
    <lineage>
        <taxon>unclassified sequences</taxon>
        <taxon>metagenomes</taxon>
        <taxon>ecological metagenomes</taxon>
    </lineage>
</organism>
<dbReference type="AlphaFoldDB" id="A0A3B1BSV9"/>
<sequence>MDNRIIIFDTTLRDGEQSPGASLSVSEKIEIARQLEKLNVDVIEAGFPVSSPEQFDAVQRISGEVGVTVAALARAKEIDIKAAYDAIKDGAKKRIHTFSSTSDYHILGKFGHERYGKTLEEKRKTVLQMSYDMVQYAKSLCDDVEFSAEDAGRTDMNYLAEVIEAAIEAGATTVNIPDTTGYTMPAEFGAKIAQLRERVSNIDKAIISVHCHNDLGLAVANSIAGIENGARQVECTVNGIGERAGNASLEEIVMALKVRKDIFNFETAINTTEIMNTSKLVSGFCGIIVQPNKAIVGENAFAHESGIHQDGMLKNRETYEIMTPDSVGVQKTKIVLGRHSGRHGLKARLEELGYNLDNEELNRAYEAFTKLADKKKEVYDDDLRILMGDNIYKDESLFDLDYMHINSGSNSIPTATVRIKSKDQMFEDSATGDGPVDALFNAIDRALSKKPKVESYRVRSVTSGRQALGEVVVRLRKDNKTFSGKGVSTDIIEASAKAYLQALNLKEIYIERNHKNNEKAI</sequence>
<dbReference type="Gene3D" id="3.30.160.270">
    <property type="match status" value="1"/>
</dbReference>
<dbReference type="Gene3D" id="3.20.20.70">
    <property type="entry name" value="Aldolase class I"/>
    <property type="match status" value="1"/>
</dbReference>
<dbReference type="PROSITE" id="PS00816">
    <property type="entry name" value="AIPM_HOMOCIT_SYNTH_2"/>
    <property type="match status" value="1"/>
</dbReference>
<evidence type="ECO:0000256" key="6">
    <source>
        <dbReference type="ARBA" id="ARBA00022605"/>
    </source>
</evidence>
<feature type="domain" description="Pyruvate carboxyltransferase" evidence="11">
    <location>
        <begin position="5"/>
        <end position="275"/>
    </location>
</feature>
<dbReference type="PANTHER" id="PTHR10277">
    <property type="entry name" value="HOMOCITRATE SYNTHASE-RELATED"/>
    <property type="match status" value="1"/>
</dbReference>
<evidence type="ECO:0000259" key="11">
    <source>
        <dbReference type="PROSITE" id="PS50991"/>
    </source>
</evidence>
<dbReference type="InterPro" id="IPR013785">
    <property type="entry name" value="Aldolase_TIM"/>
</dbReference>
<dbReference type="Pfam" id="PF22617">
    <property type="entry name" value="HCS_D2"/>
    <property type="match status" value="1"/>
</dbReference>
<keyword evidence="4" id="KW-0432">Leucine biosynthesis</keyword>
<dbReference type="SUPFAM" id="SSF51569">
    <property type="entry name" value="Aldolase"/>
    <property type="match status" value="1"/>
</dbReference>
<evidence type="ECO:0000256" key="2">
    <source>
        <dbReference type="ARBA" id="ARBA00009396"/>
    </source>
</evidence>
<dbReference type="PROSITE" id="PS50991">
    <property type="entry name" value="PYR_CT"/>
    <property type="match status" value="1"/>
</dbReference>
<evidence type="ECO:0000256" key="9">
    <source>
        <dbReference type="ARBA" id="ARBA00023211"/>
    </source>
</evidence>
<dbReference type="GO" id="GO:0003852">
    <property type="term" value="F:2-isopropylmalate synthase activity"/>
    <property type="evidence" value="ECO:0007669"/>
    <property type="project" value="UniProtKB-EC"/>
</dbReference>
<evidence type="ECO:0000256" key="5">
    <source>
        <dbReference type="ARBA" id="ARBA00022490"/>
    </source>
</evidence>
<dbReference type="SUPFAM" id="SSF110921">
    <property type="entry name" value="2-isopropylmalate synthase LeuA, allosteric (dimerisation) domain"/>
    <property type="match status" value="1"/>
</dbReference>
<dbReference type="InterPro" id="IPR050073">
    <property type="entry name" value="2-IPM_HCS-like"/>
</dbReference>
<evidence type="ECO:0000256" key="4">
    <source>
        <dbReference type="ARBA" id="ARBA00022430"/>
    </source>
</evidence>
<evidence type="ECO:0000313" key="12">
    <source>
        <dbReference type="EMBL" id="VAX17621.1"/>
    </source>
</evidence>
<keyword evidence="12" id="KW-0012">Acyltransferase</keyword>
<gene>
    <name evidence="12" type="ORF">MNBD_IGNAVI01-2040</name>
</gene>
<dbReference type="InterPro" id="IPR002034">
    <property type="entry name" value="AIPM/Hcit_synth_CS"/>
</dbReference>
<dbReference type="FunFam" id="3.30.160.270:FF:000001">
    <property type="entry name" value="2-isopropylmalate synthase"/>
    <property type="match status" value="1"/>
</dbReference>
<dbReference type="GO" id="GO:0046872">
    <property type="term" value="F:metal ion binding"/>
    <property type="evidence" value="ECO:0007669"/>
    <property type="project" value="UniProtKB-KW"/>
</dbReference>
<evidence type="ECO:0000256" key="3">
    <source>
        <dbReference type="ARBA" id="ARBA00012973"/>
    </source>
</evidence>
<dbReference type="InterPro" id="IPR013709">
    <property type="entry name" value="2-isopropylmalate_synth_dimer"/>
</dbReference>
<dbReference type="Pfam" id="PF00682">
    <property type="entry name" value="HMGL-like"/>
    <property type="match status" value="1"/>
</dbReference>
<keyword evidence="6" id="KW-0028">Amino-acid biosynthesis</keyword>
<dbReference type="FunFam" id="1.10.238.260:FF:000001">
    <property type="entry name" value="2-isopropylmalate synthase"/>
    <property type="match status" value="1"/>
</dbReference>
<evidence type="ECO:0000256" key="8">
    <source>
        <dbReference type="ARBA" id="ARBA00022723"/>
    </source>
</evidence>
<dbReference type="InterPro" id="IPR054691">
    <property type="entry name" value="LeuA/HCS_post-cat"/>
</dbReference>
<dbReference type="FunFam" id="3.20.20.70:FF:000010">
    <property type="entry name" value="2-isopropylmalate synthase"/>
    <property type="match status" value="1"/>
</dbReference>
<dbReference type="NCBIfam" id="TIGR00973">
    <property type="entry name" value="leuA_bact"/>
    <property type="match status" value="1"/>
</dbReference>
<evidence type="ECO:0000256" key="1">
    <source>
        <dbReference type="ARBA" id="ARBA00004689"/>
    </source>
</evidence>
<keyword evidence="9" id="KW-0464">Manganese</keyword>
<accession>A0A3B1BSV9</accession>
<name>A0A3B1BSV9_9ZZZZ</name>
<comment type="pathway">
    <text evidence="1">Amino-acid biosynthesis; L-leucine biosynthesis; L-leucine from 3-methyl-2-oxobutanoate: step 1/4.</text>
</comment>
<dbReference type="UniPathway" id="UPA00048">
    <property type="reaction ID" value="UER00070"/>
</dbReference>
<dbReference type="EMBL" id="UOGD01000081">
    <property type="protein sequence ID" value="VAX17621.1"/>
    <property type="molecule type" value="Genomic_DNA"/>
</dbReference>
<dbReference type="Pfam" id="PF08502">
    <property type="entry name" value="LeuA_dimer"/>
    <property type="match status" value="1"/>
</dbReference>
<reference evidence="12" key="1">
    <citation type="submission" date="2018-06" db="EMBL/GenBank/DDBJ databases">
        <authorList>
            <person name="Zhirakovskaya E."/>
        </authorList>
    </citation>
    <scope>NUCLEOTIDE SEQUENCE</scope>
</reference>